<reference evidence="1 2" key="1">
    <citation type="submission" date="2019-11" db="EMBL/GenBank/DDBJ databases">
        <authorList>
            <person name="Khan S.A."/>
            <person name="Jeon C.O."/>
            <person name="Chun B.H."/>
        </authorList>
    </citation>
    <scope>NUCLEOTIDE SEQUENCE [LARGE SCALE GENOMIC DNA]</scope>
    <source>
        <strain evidence="1 2">IMCC 1097</strain>
    </source>
</reference>
<accession>A0A5Q2QDX2</accession>
<dbReference type="OrthoDB" id="9790168at2"/>
<gene>
    <name evidence="1" type="ORF">GH975_08245</name>
</gene>
<dbReference type="AlphaFoldDB" id="A0A5Q2QDX2"/>
<organism evidence="1 2">
    <name type="scientific">Litorivicinus lipolyticus</name>
    <dbReference type="NCBI Taxonomy" id="418701"/>
    <lineage>
        <taxon>Bacteria</taxon>
        <taxon>Pseudomonadati</taxon>
        <taxon>Pseudomonadota</taxon>
        <taxon>Gammaproteobacteria</taxon>
        <taxon>Oceanospirillales</taxon>
        <taxon>Litorivicinaceae</taxon>
        <taxon>Litorivicinus</taxon>
    </lineage>
</organism>
<evidence type="ECO:0000313" key="1">
    <source>
        <dbReference type="EMBL" id="QGG80561.1"/>
    </source>
</evidence>
<dbReference type="EMBL" id="CP045871">
    <property type="protein sequence ID" value="QGG80561.1"/>
    <property type="molecule type" value="Genomic_DNA"/>
</dbReference>
<dbReference type="Proteomes" id="UP000388235">
    <property type="component" value="Chromosome"/>
</dbReference>
<protein>
    <submittedName>
        <fullName evidence="1">Uncharacterized protein</fullName>
    </submittedName>
</protein>
<sequence>MNTRFALLLSADPLRDWLAPEHRACAVQAADQLLALPRIDGDVDPAALNDWIRSWLSASSARALDARVRRVTALPRRPG</sequence>
<keyword evidence="2" id="KW-1185">Reference proteome</keyword>
<name>A0A5Q2QDX2_9GAMM</name>
<evidence type="ECO:0000313" key="2">
    <source>
        <dbReference type="Proteomes" id="UP000388235"/>
    </source>
</evidence>
<dbReference type="RefSeq" id="WP_153714065.1">
    <property type="nucleotide sequence ID" value="NZ_CP045871.1"/>
</dbReference>
<dbReference type="KEGG" id="llp:GH975_08245"/>
<proteinExistence type="predicted"/>